<gene>
    <name evidence="2" type="ORF">CZ674_11890</name>
</gene>
<reference evidence="2 3" key="1">
    <citation type="submission" date="2017-02" db="EMBL/GenBank/DDBJ databases">
        <authorList>
            <person name="Peterson S.W."/>
        </authorList>
    </citation>
    <scope>NUCLEOTIDE SEQUENCE [LARGE SCALE GENOMIC DNA]</scope>
    <source>
        <strain evidence="2 3">LMG 22410</strain>
    </source>
</reference>
<dbReference type="SUPFAM" id="SSF52980">
    <property type="entry name" value="Restriction endonuclease-like"/>
    <property type="match status" value="1"/>
</dbReference>
<protein>
    <recommendedName>
        <fullName evidence="1">YqaJ viral recombinase domain-containing protein</fullName>
    </recommendedName>
</protein>
<evidence type="ECO:0000313" key="2">
    <source>
        <dbReference type="EMBL" id="SJM67356.1"/>
    </source>
</evidence>
<name>A0A1R4GGN0_9MICO</name>
<dbReference type="InterPro" id="IPR019080">
    <property type="entry name" value="YqaJ_viral_recombinase"/>
</dbReference>
<dbReference type="AlphaFoldDB" id="A0A1R4GGN0"/>
<dbReference type="EMBL" id="FUHU01000044">
    <property type="protein sequence ID" value="SJM67356.1"/>
    <property type="molecule type" value="Genomic_DNA"/>
</dbReference>
<keyword evidence="3" id="KW-1185">Reference proteome</keyword>
<dbReference type="GeneID" id="303173906"/>
<organism evidence="2 3">
    <name type="scientific">Agrococcus casei LMG 22410</name>
    <dbReference type="NCBI Taxonomy" id="1255656"/>
    <lineage>
        <taxon>Bacteria</taxon>
        <taxon>Bacillati</taxon>
        <taxon>Actinomycetota</taxon>
        <taxon>Actinomycetes</taxon>
        <taxon>Micrococcales</taxon>
        <taxon>Microbacteriaceae</taxon>
        <taxon>Agrococcus</taxon>
    </lineage>
</organism>
<dbReference type="InterPro" id="IPR011335">
    <property type="entry name" value="Restrct_endonuc-II-like"/>
</dbReference>
<evidence type="ECO:0000313" key="3">
    <source>
        <dbReference type="Proteomes" id="UP000195787"/>
    </source>
</evidence>
<dbReference type="Gene3D" id="3.90.320.10">
    <property type="match status" value="1"/>
</dbReference>
<dbReference type="RefSeq" id="WP_200810103.1">
    <property type="nucleotide sequence ID" value="NZ_FUHU01000044.1"/>
</dbReference>
<sequence>MHNPQLDLFSDVETVAETAEAAHIARIIARSSDRVTWLKMRATGVTATDAARLTSPKAMQSLAWEKRTGGSGFSGNRYTDHGREREPFIASWVAQRFGVTSSDALFHAEQERRHLATPDGVNDEGTILCEIKTTSKPFRRPPANYMRQIWWQQYVLGAERTLFVWEQHRDFVPLGEPQYVWIDRNDAEIDVLVKRANLLLEAMSQPSTGY</sequence>
<dbReference type="Proteomes" id="UP000195787">
    <property type="component" value="Unassembled WGS sequence"/>
</dbReference>
<dbReference type="InterPro" id="IPR011604">
    <property type="entry name" value="PDDEXK-like_dom_sf"/>
</dbReference>
<feature type="domain" description="YqaJ viral recombinase" evidence="1">
    <location>
        <begin position="37"/>
        <end position="157"/>
    </location>
</feature>
<dbReference type="Pfam" id="PF09588">
    <property type="entry name" value="YqaJ"/>
    <property type="match status" value="1"/>
</dbReference>
<accession>A0A1R4GGN0</accession>
<evidence type="ECO:0000259" key="1">
    <source>
        <dbReference type="Pfam" id="PF09588"/>
    </source>
</evidence>
<proteinExistence type="predicted"/>